<dbReference type="STRING" id="763665.A0A2G5BEB9"/>
<name>A0A2G5BEB9_COERN</name>
<dbReference type="InterPro" id="IPR014752">
    <property type="entry name" value="Arrestin-like_C"/>
</dbReference>
<keyword evidence="2" id="KW-1185">Reference proteome</keyword>
<dbReference type="Proteomes" id="UP000242474">
    <property type="component" value="Unassembled WGS sequence"/>
</dbReference>
<dbReference type="OrthoDB" id="2333384at2759"/>
<dbReference type="Gene3D" id="2.60.40.640">
    <property type="match status" value="1"/>
</dbReference>
<reference evidence="1 2" key="1">
    <citation type="journal article" date="2015" name="Genome Biol. Evol.">
        <title>Phylogenomic analyses indicate that early fungi evolved digesting cell walls of algal ancestors of land plants.</title>
        <authorList>
            <person name="Chang Y."/>
            <person name="Wang S."/>
            <person name="Sekimoto S."/>
            <person name="Aerts A.L."/>
            <person name="Choi C."/>
            <person name="Clum A."/>
            <person name="LaButti K.M."/>
            <person name="Lindquist E.A."/>
            <person name="Yee Ngan C."/>
            <person name="Ohm R.A."/>
            <person name="Salamov A.A."/>
            <person name="Grigoriev I.V."/>
            <person name="Spatafora J.W."/>
            <person name="Berbee M.L."/>
        </authorList>
    </citation>
    <scope>NUCLEOTIDE SEQUENCE [LARGE SCALE GENOMIC DNA]</scope>
    <source>
        <strain evidence="1 2">NRRL 1564</strain>
    </source>
</reference>
<gene>
    <name evidence="1" type="ORF">COEREDRAFT_86348</name>
</gene>
<evidence type="ECO:0000313" key="2">
    <source>
        <dbReference type="Proteomes" id="UP000242474"/>
    </source>
</evidence>
<evidence type="ECO:0008006" key="3">
    <source>
        <dbReference type="Google" id="ProtNLM"/>
    </source>
</evidence>
<organism evidence="1 2">
    <name type="scientific">Coemansia reversa (strain ATCC 12441 / NRRL 1564)</name>
    <dbReference type="NCBI Taxonomy" id="763665"/>
    <lineage>
        <taxon>Eukaryota</taxon>
        <taxon>Fungi</taxon>
        <taxon>Fungi incertae sedis</taxon>
        <taxon>Zoopagomycota</taxon>
        <taxon>Kickxellomycotina</taxon>
        <taxon>Kickxellomycetes</taxon>
        <taxon>Kickxellales</taxon>
        <taxon>Kickxellaceae</taxon>
        <taxon>Coemansia</taxon>
    </lineage>
</organism>
<proteinExistence type="predicted"/>
<evidence type="ECO:0000313" key="1">
    <source>
        <dbReference type="EMBL" id="PIA17360.1"/>
    </source>
</evidence>
<protein>
    <recommendedName>
        <fullName evidence="3">Arrestin C-terminal-like domain-containing protein</fullName>
    </recommendedName>
</protein>
<dbReference type="EMBL" id="KZ303495">
    <property type="protein sequence ID" value="PIA17360.1"/>
    <property type="molecule type" value="Genomic_DNA"/>
</dbReference>
<dbReference type="AlphaFoldDB" id="A0A2G5BEB9"/>
<accession>A0A2G5BEB9</accession>
<sequence length="489" mass="52816">MLSSIAVSLYPDSHHVILYGGPNEASGAVITGRVVVTSKHVEQLTALTVALRSQKPRIFQSQHTAMPHTNHQAVLVTDGQMEPQVVHRDLGGNAREWQFSISIPGSLCETIYSKDCFVAYELVASARLAGAFAPTALSRRCGIAVKRTPPPDSLWSAVSSEPVSESAVWRSRLELTLITESRIIHDQQALPVRGVIRPLEKGISLKRAGFQLMEHITHTAGMYGPMQQHTAKKVIVDNSIYMPGAADESCSTQFSTHAGLSLVQETSAARCLAVPQAYTGIQYDVHHEPIRASHELILFVTIADVKGCTHNLRLATPVFVLPKIDAKRTNLPRYEDASADRLVSSGAAVPQRDSDFWSQYVLIDTVDSAETTTIVDTASSAPTIQEDSVNTEVDLCPLALDGYCASDDSQCPPPSYPGATSSIERTLVTREQTENALTAAEPHRPLRRLCSRALLRASPSLQLPLPPLPSLSAQAVRAAGQSSNALALA</sequence>